<dbReference type="PANTHER" id="PTHR47089">
    <property type="entry name" value="ABC TRANSPORTER, PERMEASE PROTEIN"/>
    <property type="match status" value="1"/>
</dbReference>
<keyword evidence="8" id="KW-1185">Reference proteome</keyword>
<evidence type="ECO:0000313" key="8">
    <source>
        <dbReference type="Proteomes" id="UP000075806"/>
    </source>
</evidence>
<evidence type="ECO:0000256" key="4">
    <source>
        <dbReference type="ARBA" id="ARBA00022989"/>
    </source>
</evidence>
<feature type="transmembrane region" description="Helical" evidence="6">
    <location>
        <begin position="295"/>
        <end position="314"/>
    </location>
</feature>
<dbReference type="EMBL" id="LTAO01000034">
    <property type="protein sequence ID" value="KYG28104.1"/>
    <property type="molecule type" value="Genomic_DNA"/>
</dbReference>
<gene>
    <name evidence="7" type="ORF">AZF04_09375</name>
</gene>
<protein>
    <submittedName>
        <fullName evidence="7">Branched-chain amino acid ABC transporter permease</fullName>
    </submittedName>
</protein>
<dbReference type="OrthoDB" id="45037at2"/>
<evidence type="ECO:0000256" key="6">
    <source>
        <dbReference type="SAM" id="Phobius"/>
    </source>
</evidence>
<feature type="transmembrane region" description="Helical" evidence="6">
    <location>
        <begin position="195"/>
        <end position="214"/>
    </location>
</feature>
<keyword evidence="2" id="KW-1003">Cell membrane</keyword>
<feature type="transmembrane region" description="Helical" evidence="6">
    <location>
        <begin position="326"/>
        <end position="345"/>
    </location>
</feature>
<evidence type="ECO:0000256" key="1">
    <source>
        <dbReference type="ARBA" id="ARBA00004651"/>
    </source>
</evidence>
<evidence type="ECO:0000256" key="2">
    <source>
        <dbReference type="ARBA" id="ARBA00022475"/>
    </source>
</evidence>
<feature type="transmembrane region" description="Helical" evidence="6">
    <location>
        <begin position="12"/>
        <end position="40"/>
    </location>
</feature>
<dbReference type="RefSeq" id="WP_061949531.1">
    <property type="nucleotide sequence ID" value="NZ_LTAO01000034.1"/>
</dbReference>
<dbReference type="STRING" id="519424.AZF04_09375"/>
<feature type="transmembrane region" description="Helical" evidence="6">
    <location>
        <begin position="243"/>
        <end position="260"/>
    </location>
</feature>
<dbReference type="CDD" id="cd06580">
    <property type="entry name" value="TM_PBP1_transp_TpRbsC_like"/>
    <property type="match status" value="1"/>
</dbReference>
<dbReference type="PANTHER" id="PTHR47089:SF1">
    <property type="entry name" value="GUANOSINE ABC TRANSPORTER PERMEASE PROTEIN NUPP"/>
    <property type="match status" value="1"/>
</dbReference>
<sequence>MNGKKAPFGKLTGWMIPVIAILFGVIVGAFIMLLSGYNPITAYIALMNGIFSNTYNMGETIRSMTPLILAGLAVAFAYRTGLLNIGVEGQLIVGWLAAVYVGAAVELPMLLHLPLSILAGALAGALWGFVPGLLKARFNVHEVIVTIMMNYIALYVANAIIRAYLLVPGERTDNINSTASLQSDWLQSLTDYSRLHYGFIVAIIACIIMWFILWKTTKGYELRAVGFNQHASNYAGMNVKGNMILSMAISGGFAGVAGAMEGLGTYGYMSILSGFSGVGFDGIAVALLGANTAIGVLLSSFLFGGLQVGALTMQQQAGVPTELIEIVIALIIFFVASSYMIRWILNRIKKEGV</sequence>
<dbReference type="Pfam" id="PF02653">
    <property type="entry name" value="BPD_transp_2"/>
    <property type="match status" value="1"/>
</dbReference>
<keyword evidence="4 6" id="KW-1133">Transmembrane helix</keyword>
<name>A0A161P9B5_9BACI</name>
<dbReference type="InterPro" id="IPR001851">
    <property type="entry name" value="ABC_transp_permease"/>
</dbReference>
<proteinExistence type="predicted"/>
<comment type="caution">
    <text evidence="7">The sequence shown here is derived from an EMBL/GenBank/DDBJ whole genome shotgun (WGS) entry which is preliminary data.</text>
</comment>
<keyword evidence="3 6" id="KW-0812">Transmembrane</keyword>
<accession>A0A161P9B5</accession>
<feature type="transmembrane region" description="Helical" evidence="6">
    <location>
        <begin position="109"/>
        <end position="130"/>
    </location>
</feature>
<feature type="transmembrane region" description="Helical" evidence="6">
    <location>
        <begin position="85"/>
        <end position="103"/>
    </location>
</feature>
<feature type="transmembrane region" description="Helical" evidence="6">
    <location>
        <begin position="142"/>
        <end position="165"/>
    </location>
</feature>
<comment type="subcellular location">
    <subcellularLocation>
        <location evidence="1">Cell membrane</location>
        <topology evidence="1">Multi-pass membrane protein</topology>
    </subcellularLocation>
</comment>
<reference evidence="7" key="1">
    <citation type="submission" date="2016-02" db="EMBL/GenBank/DDBJ databases">
        <title>Genome sequence of Bacillus trypoxylicola KCTC 13244(T).</title>
        <authorList>
            <person name="Jeong H."/>
            <person name="Park S.-H."/>
            <person name="Choi S.-K."/>
        </authorList>
    </citation>
    <scope>NUCLEOTIDE SEQUENCE [LARGE SCALE GENOMIC DNA]</scope>
    <source>
        <strain evidence="7">KCTC 13244</strain>
    </source>
</reference>
<organism evidence="7 8">
    <name type="scientific">Alkalihalobacillus trypoxylicola</name>
    <dbReference type="NCBI Taxonomy" id="519424"/>
    <lineage>
        <taxon>Bacteria</taxon>
        <taxon>Bacillati</taxon>
        <taxon>Bacillota</taxon>
        <taxon>Bacilli</taxon>
        <taxon>Bacillales</taxon>
        <taxon>Bacillaceae</taxon>
        <taxon>Alkalihalobacillus</taxon>
    </lineage>
</organism>
<evidence type="ECO:0000313" key="7">
    <source>
        <dbReference type="EMBL" id="KYG28104.1"/>
    </source>
</evidence>
<evidence type="ECO:0000256" key="5">
    <source>
        <dbReference type="ARBA" id="ARBA00023136"/>
    </source>
</evidence>
<dbReference type="AlphaFoldDB" id="A0A161P9B5"/>
<dbReference type="Proteomes" id="UP000075806">
    <property type="component" value="Unassembled WGS sequence"/>
</dbReference>
<dbReference type="GO" id="GO:0022857">
    <property type="term" value="F:transmembrane transporter activity"/>
    <property type="evidence" value="ECO:0007669"/>
    <property type="project" value="InterPro"/>
</dbReference>
<dbReference type="GO" id="GO:0005886">
    <property type="term" value="C:plasma membrane"/>
    <property type="evidence" value="ECO:0007669"/>
    <property type="project" value="UniProtKB-SubCell"/>
</dbReference>
<keyword evidence="5 6" id="KW-0472">Membrane</keyword>
<feature type="transmembrane region" description="Helical" evidence="6">
    <location>
        <begin position="266"/>
        <end position="288"/>
    </location>
</feature>
<evidence type="ECO:0000256" key="3">
    <source>
        <dbReference type="ARBA" id="ARBA00022692"/>
    </source>
</evidence>